<evidence type="ECO:0000256" key="5">
    <source>
        <dbReference type="ARBA" id="ARBA00022525"/>
    </source>
</evidence>
<keyword evidence="9 15" id="KW-0378">Hydrolase</keyword>
<keyword evidence="18" id="KW-1185">Reference proteome</keyword>
<name>A0A5F8G1U5_MONDO</name>
<evidence type="ECO:0000259" key="16">
    <source>
        <dbReference type="PROSITE" id="PS51767"/>
    </source>
</evidence>
<dbReference type="Ensembl" id="ENSMODT00000087753.1">
    <property type="protein sequence ID" value="ENSMODP00000041419.1"/>
    <property type="gene ID" value="ENSMODG00000025705.2"/>
</dbReference>
<dbReference type="InterPro" id="IPR033121">
    <property type="entry name" value="PEPTIDASE_A1"/>
</dbReference>
<feature type="disulfide bond" evidence="14">
    <location>
        <begin position="245"/>
        <end position="249"/>
    </location>
</feature>
<evidence type="ECO:0000256" key="7">
    <source>
        <dbReference type="ARBA" id="ARBA00022729"/>
    </source>
</evidence>
<proteinExistence type="inferred from homology"/>
<evidence type="ECO:0000256" key="6">
    <source>
        <dbReference type="ARBA" id="ARBA00022670"/>
    </source>
</evidence>
<dbReference type="GO" id="GO:0004190">
    <property type="term" value="F:aspartic-type endopeptidase activity"/>
    <property type="evidence" value="ECO:0007669"/>
    <property type="project" value="UniProtKB-KW"/>
</dbReference>
<evidence type="ECO:0000256" key="2">
    <source>
        <dbReference type="ARBA" id="ARBA00004613"/>
    </source>
</evidence>
<evidence type="ECO:0000256" key="10">
    <source>
        <dbReference type="ARBA" id="ARBA00023145"/>
    </source>
</evidence>
<keyword evidence="5" id="KW-0964">Secreted</keyword>
<reference evidence="17" key="3">
    <citation type="submission" date="2025-09" db="UniProtKB">
        <authorList>
            <consortium name="Ensembl"/>
        </authorList>
    </citation>
    <scope>IDENTIFICATION</scope>
</reference>
<keyword evidence="7" id="KW-0732">Signal</keyword>
<evidence type="ECO:0000256" key="1">
    <source>
        <dbReference type="ARBA" id="ARBA00000430"/>
    </source>
</evidence>
<protein>
    <recommendedName>
        <fullName evidence="4">renin</fullName>
        <ecNumber evidence="4">3.4.23.15</ecNumber>
    </recommendedName>
    <alternativeName>
        <fullName evidence="12">Angiotensinogenase</fullName>
    </alternativeName>
</protein>
<reference evidence="17" key="2">
    <citation type="submission" date="2025-08" db="UniProtKB">
        <authorList>
            <consortium name="Ensembl"/>
        </authorList>
    </citation>
    <scope>IDENTIFICATION</scope>
</reference>
<dbReference type="AlphaFoldDB" id="A0A5F8G1U5"/>
<comment type="similarity">
    <text evidence="3 15">Belongs to the peptidase A1 family.</text>
</comment>
<evidence type="ECO:0000256" key="9">
    <source>
        <dbReference type="ARBA" id="ARBA00022801"/>
    </source>
</evidence>
<dbReference type="PROSITE" id="PS51767">
    <property type="entry name" value="PEPTIDASE_A1"/>
    <property type="match status" value="1"/>
</dbReference>
<evidence type="ECO:0000313" key="18">
    <source>
        <dbReference type="Proteomes" id="UP000002280"/>
    </source>
</evidence>
<dbReference type="GeneTree" id="ENSGT00940000157898"/>
<dbReference type="PROSITE" id="PS00141">
    <property type="entry name" value="ASP_PROTEASE"/>
    <property type="match status" value="1"/>
</dbReference>
<feature type="active site" evidence="13">
    <location>
        <position position="75"/>
    </location>
</feature>
<dbReference type="PANTHER" id="PTHR47966:SF24">
    <property type="entry name" value="RENIN"/>
    <property type="match status" value="1"/>
</dbReference>
<dbReference type="Bgee" id="ENSMODG00000025705">
    <property type="expression patterns" value="Expressed in uterus and 13 other cell types or tissues"/>
</dbReference>
<feature type="domain" description="Peptidase A1" evidence="16">
    <location>
        <begin position="57"/>
        <end position="362"/>
    </location>
</feature>
<evidence type="ECO:0000256" key="11">
    <source>
        <dbReference type="ARBA" id="ARBA00023157"/>
    </source>
</evidence>
<dbReference type="Gene3D" id="2.40.70.10">
    <property type="entry name" value="Acid Proteases"/>
    <property type="match status" value="2"/>
</dbReference>
<evidence type="ECO:0000256" key="13">
    <source>
        <dbReference type="PIRSR" id="PIRSR601461-1"/>
    </source>
</evidence>
<evidence type="ECO:0000256" key="12">
    <source>
        <dbReference type="ARBA" id="ARBA00032220"/>
    </source>
</evidence>
<dbReference type="InterPro" id="IPR021109">
    <property type="entry name" value="Peptidase_aspartic_dom_sf"/>
</dbReference>
<dbReference type="SUPFAM" id="SSF50630">
    <property type="entry name" value="Acid proteases"/>
    <property type="match status" value="1"/>
</dbReference>
<dbReference type="GO" id="GO:0006508">
    <property type="term" value="P:proteolysis"/>
    <property type="evidence" value="ECO:0007669"/>
    <property type="project" value="UniProtKB-KW"/>
</dbReference>
<sequence length="365" mass="40975">VFGIRMPFWEIPLKKMASAKESMKLNRRLLGKINREDNFLYNKIFSVVLTNYEDTQYYGEISIGSPSQNFKVVFDTGTSDFWVPSILCSPFNKVCGKILTLGHQGPSSPEGSLDPRGHIGSGEGVRLSCNPTHGVTQLFLEVTSLSLIPFGLTQFDGILGLGYPEQARSKITPVFDNIMAKKVLNKNVFSIYYDRTSGQKAGELILGGSDPNYYRGSFYYVKTSRPHFWQIQMQGLIVRSHVVSCENGCPTVVDTGTSFITGPSNSIWTLMMVIGAKEKDKEYFVKCNQKKKLSSISFKFDGKTFTLQGSDYVLEHNDKMCMVAFHGKDIAKPVGPLWILGTTFIQKFYTEFDRHNNRIGFAFAV</sequence>
<evidence type="ECO:0000313" key="17">
    <source>
        <dbReference type="Ensembl" id="ENSMODP00000041419.1"/>
    </source>
</evidence>
<keyword evidence="8 15" id="KW-0064">Aspartyl protease</keyword>
<dbReference type="GO" id="GO:0008217">
    <property type="term" value="P:regulation of blood pressure"/>
    <property type="evidence" value="ECO:0007669"/>
    <property type="project" value="UniProtKB-ARBA"/>
</dbReference>
<evidence type="ECO:0000256" key="14">
    <source>
        <dbReference type="PIRSR" id="PIRSR601461-2"/>
    </source>
</evidence>
<comment type="subcellular location">
    <subcellularLocation>
        <location evidence="2">Secreted</location>
    </subcellularLocation>
</comment>
<keyword evidence="6 15" id="KW-0645">Protease</keyword>
<accession>A0A5F8G1U5</accession>
<keyword evidence="11 14" id="KW-1015">Disulfide bond</keyword>
<feature type="active site" evidence="13">
    <location>
        <position position="254"/>
    </location>
</feature>
<dbReference type="EC" id="3.4.23.15" evidence="4"/>
<dbReference type="PRINTS" id="PR00792">
    <property type="entry name" value="PEPSIN"/>
</dbReference>
<reference evidence="17 18" key="1">
    <citation type="journal article" date="2007" name="Nature">
        <title>Genome of the marsupial Monodelphis domestica reveals innovation in non-coding sequences.</title>
        <authorList>
            <person name="Mikkelsen T.S."/>
            <person name="Wakefield M.J."/>
            <person name="Aken B."/>
            <person name="Amemiya C.T."/>
            <person name="Chang J.L."/>
            <person name="Duke S."/>
            <person name="Garber M."/>
            <person name="Gentles A.J."/>
            <person name="Goodstadt L."/>
            <person name="Heger A."/>
            <person name="Jurka J."/>
            <person name="Kamal M."/>
            <person name="Mauceli E."/>
            <person name="Searle S.M."/>
            <person name="Sharpe T."/>
            <person name="Baker M.L."/>
            <person name="Batzer M.A."/>
            <person name="Benos P.V."/>
            <person name="Belov K."/>
            <person name="Clamp M."/>
            <person name="Cook A."/>
            <person name="Cuff J."/>
            <person name="Das R."/>
            <person name="Davidow L."/>
            <person name="Deakin J.E."/>
            <person name="Fazzari M.J."/>
            <person name="Glass J.L."/>
            <person name="Grabherr M."/>
            <person name="Greally J.M."/>
            <person name="Gu W."/>
            <person name="Hore T.A."/>
            <person name="Huttley G.A."/>
            <person name="Kleber M."/>
            <person name="Jirtle R.L."/>
            <person name="Koina E."/>
            <person name="Lee J.T."/>
            <person name="Mahony S."/>
            <person name="Marra M.A."/>
            <person name="Miller R.D."/>
            <person name="Nicholls R.D."/>
            <person name="Oda M."/>
            <person name="Papenfuss A.T."/>
            <person name="Parra Z.E."/>
            <person name="Pollock D.D."/>
            <person name="Ray D.A."/>
            <person name="Schein J.E."/>
            <person name="Speed T.P."/>
            <person name="Thompson K."/>
            <person name="VandeBerg J.L."/>
            <person name="Wade C.M."/>
            <person name="Walker J.A."/>
            <person name="Waters P.D."/>
            <person name="Webber C."/>
            <person name="Weidman J.R."/>
            <person name="Xie X."/>
            <person name="Zody M.C."/>
            <person name="Baldwin J."/>
            <person name="Abdouelleil A."/>
            <person name="Abdulkadir J."/>
            <person name="Abebe A."/>
            <person name="Abera B."/>
            <person name="Abreu J."/>
            <person name="Acer S.C."/>
            <person name="Aftuck L."/>
            <person name="Alexander A."/>
            <person name="An P."/>
            <person name="Anderson E."/>
            <person name="Anderson S."/>
            <person name="Arachi H."/>
            <person name="Azer M."/>
            <person name="Bachantsang P."/>
            <person name="Barry A."/>
            <person name="Bayul T."/>
            <person name="Berlin A."/>
            <person name="Bessette D."/>
            <person name="Bloom T."/>
            <person name="Bloom T."/>
            <person name="Boguslavskiy L."/>
            <person name="Bonnet C."/>
            <person name="Boukhgalter B."/>
            <person name="Bourzgui I."/>
            <person name="Brown A."/>
            <person name="Cahill P."/>
            <person name="Channer S."/>
            <person name="Cheshatsang Y."/>
            <person name="Chuda L."/>
            <person name="Citroen M."/>
            <person name="Collymore A."/>
            <person name="Cooke P."/>
            <person name="Costello M."/>
            <person name="D'Aco K."/>
            <person name="Daza R."/>
            <person name="De Haan G."/>
            <person name="DeGray S."/>
            <person name="DeMaso C."/>
            <person name="Dhargay N."/>
            <person name="Dooley K."/>
            <person name="Dooley E."/>
            <person name="Doricent M."/>
            <person name="Dorje P."/>
            <person name="Dorjee K."/>
            <person name="Dupes A."/>
            <person name="Elong R."/>
            <person name="Falk J."/>
            <person name="Farina A."/>
            <person name="Faro S."/>
            <person name="Ferguson D."/>
            <person name="Fisher S."/>
            <person name="Foley C.D."/>
            <person name="Franke A."/>
            <person name="Friedrich D."/>
            <person name="Gadbois L."/>
            <person name="Gearin G."/>
            <person name="Gearin C.R."/>
            <person name="Giannoukos G."/>
            <person name="Goode T."/>
            <person name="Graham J."/>
            <person name="Grandbois E."/>
            <person name="Grewal S."/>
            <person name="Gyaltsen K."/>
            <person name="Hafez N."/>
            <person name="Hagos B."/>
            <person name="Hall J."/>
            <person name="Henson C."/>
            <person name="Hollinger A."/>
            <person name="Honan T."/>
            <person name="Huard M.D."/>
            <person name="Hughes L."/>
            <person name="Hurhula B."/>
            <person name="Husby M.E."/>
            <person name="Kamat A."/>
            <person name="Kanga B."/>
            <person name="Kashin S."/>
            <person name="Khazanovich D."/>
            <person name="Kisner P."/>
            <person name="Lance K."/>
            <person name="Lara M."/>
            <person name="Lee W."/>
            <person name="Lennon N."/>
            <person name="Letendre F."/>
            <person name="LeVine R."/>
            <person name="Lipovsky A."/>
            <person name="Liu X."/>
            <person name="Liu J."/>
            <person name="Liu S."/>
            <person name="Lokyitsang T."/>
            <person name="Lokyitsang Y."/>
            <person name="Lubonja R."/>
            <person name="Lui A."/>
            <person name="MacDonald P."/>
            <person name="Magnisalis V."/>
            <person name="Maru K."/>
            <person name="Matthews C."/>
            <person name="McCusker W."/>
            <person name="McDonough S."/>
            <person name="Mehta T."/>
            <person name="Meldrim J."/>
            <person name="Meneus L."/>
            <person name="Mihai O."/>
            <person name="Mihalev A."/>
            <person name="Mihova T."/>
            <person name="Mittelman R."/>
            <person name="Mlenga V."/>
            <person name="Montmayeur A."/>
            <person name="Mulrain L."/>
            <person name="Navidi A."/>
            <person name="Naylor J."/>
            <person name="Negash T."/>
            <person name="Nguyen T."/>
            <person name="Nguyen N."/>
            <person name="Nicol R."/>
            <person name="Norbu C."/>
            <person name="Norbu N."/>
            <person name="Novod N."/>
            <person name="O'Neill B."/>
            <person name="Osman S."/>
            <person name="Markiewicz E."/>
            <person name="Oyono O.L."/>
            <person name="Patti C."/>
            <person name="Phunkhang P."/>
            <person name="Pierre F."/>
            <person name="Priest M."/>
            <person name="Raghuraman S."/>
            <person name="Rege F."/>
            <person name="Reyes R."/>
            <person name="Rise C."/>
            <person name="Rogov P."/>
            <person name="Ross K."/>
            <person name="Ryan E."/>
            <person name="Settipalli S."/>
            <person name="Shea T."/>
            <person name="Sherpa N."/>
            <person name="Shi L."/>
            <person name="Shih D."/>
            <person name="Sparrow T."/>
            <person name="Spaulding J."/>
            <person name="Stalker J."/>
            <person name="Stange-Thomann N."/>
            <person name="Stavropoulos S."/>
            <person name="Stone C."/>
            <person name="Strader C."/>
            <person name="Tesfaye S."/>
            <person name="Thomson T."/>
            <person name="Thoulutsang Y."/>
            <person name="Thoulutsang D."/>
            <person name="Topham K."/>
            <person name="Topping I."/>
            <person name="Tsamla T."/>
            <person name="Vassiliev H."/>
            <person name="Vo A."/>
            <person name="Wangchuk T."/>
            <person name="Wangdi T."/>
            <person name="Weiand M."/>
            <person name="Wilkinson J."/>
            <person name="Wilson A."/>
            <person name="Yadav S."/>
            <person name="Young G."/>
            <person name="Yu Q."/>
            <person name="Zembek L."/>
            <person name="Zhong D."/>
            <person name="Zimmer A."/>
            <person name="Zwirko Z."/>
            <person name="Jaffe D.B."/>
            <person name="Alvarez P."/>
            <person name="Brockman W."/>
            <person name="Butler J."/>
            <person name="Chin C."/>
            <person name="Gnerre S."/>
            <person name="MacCallum I."/>
            <person name="Graves J.A."/>
            <person name="Ponting C.P."/>
            <person name="Breen M."/>
            <person name="Samollow P.B."/>
            <person name="Lander E.S."/>
            <person name="Lindblad-Toh K."/>
        </authorList>
    </citation>
    <scope>NUCLEOTIDE SEQUENCE [LARGE SCALE GENOMIC DNA]</scope>
</reference>
<evidence type="ECO:0000256" key="3">
    <source>
        <dbReference type="ARBA" id="ARBA00007447"/>
    </source>
</evidence>
<evidence type="ECO:0000256" key="15">
    <source>
        <dbReference type="RuleBase" id="RU000454"/>
    </source>
</evidence>
<dbReference type="InterPro" id="IPR001461">
    <property type="entry name" value="Aspartic_peptidase_A1"/>
</dbReference>
<organism evidence="17 18">
    <name type="scientific">Monodelphis domestica</name>
    <name type="common">Gray short-tailed opossum</name>
    <dbReference type="NCBI Taxonomy" id="13616"/>
    <lineage>
        <taxon>Eukaryota</taxon>
        <taxon>Metazoa</taxon>
        <taxon>Chordata</taxon>
        <taxon>Craniata</taxon>
        <taxon>Vertebrata</taxon>
        <taxon>Euteleostomi</taxon>
        <taxon>Mammalia</taxon>
        <taxon>Metatheria</taxon>
        <taxon>Didelphimorphia</taxon>
        <taxon>Didelphidae</taxon>
        <taxon>Monodelphis</taxon>
    </lineage>
</organism>
<dbReference type="FunFam" id="2.40.70.10:FF:000037">
    <property type="entry name" value="Renin"/>
    <property type="match status" value="1"/>
</dbReference>
<comment type="catalytic activity">
    <reaction evidence="1">
        <text>Cleavage of Leu-|-Xaa bond in angiotensinogen to generate angiotensin I.</text>
        <dbReference type="EC" id="3.4.23.15"/>
    </reaction>
</comment>
<evidence type="ECO:0000256" key="8">
    <source>
        <dbReference type="ARBA" id="ARBA00022750"/>
    </source>
</evidence>
<dbReference type="InterPro" id="IPR001969">
    <property type="entry name" value="Aspartic_peptidase_AS"/>
</dbReference>
<evidence type="ECO:0000256" key="4">
    <source>
        <dbReference type="ARBA" id="ARBA00013216"/>
    </source>
</evidence>
<keyword evidence="10" id="KW-0865">Zymogen</keyword>
<dbReference type="Pfam" id="PF00026">
    <property type="entry name" value="Asp"/>
    <property type="match status" value="1"/>
</dbReference>
<dbReference type="PANTHER" id="PTHR47966">
    <property type="entry name" value="BETA-SITE APP-CLEAVING ENZYME, ISOFORM A-RELATED"/>
    <property type="match status" value="1"/>
</dbReference>
<dbReference type="GO" id="GO:0005615">
    <property type="term" value="C:extracellular space"/>
    <property type="evidence" value="ECO:0007669"/>
    <property type="project" value="UniProtKB-ARBA"/>
</dbReference>
<dbReference type="Proteomes" id="UP000002280">
    <property type="component" value="Chromosome 2"/>
</dbReference>